<comment type="caution">
    <text evidence="1">The sequence shown here is derived from an EMBL/GenBank/DDBJ whole genome shotgun (WGS) entry which is preliminary data.</text>
</comment>
<accession>A0ACB8ZS92</accession>
<dbReference type="EMBL" id="CM042016">
    <property type="protein sequence ID" value="KAI3700194.1"/>
    <property type="molecule type" value="Genomic_DNA"/>
</dbReference>
<proteinExistence type="predicted"/>
<reference evidence="1 2" key="2">
    <citation type="journal article" date="2022" name="Mol. Ecol. Resour.">
        <title>The genomes of chicory, endive, great burdock and yacon provide insights into Asteraceae paleo-polyploidization history and plant inulin production.</title>
        <authorList>
            <person name="Fan W."/>
            <person name="Wang S."/>
            <person name="Wang H."/>
            <person name="Wang A."/>
            <person name="Jiang F."/>
            <person name="Liu H."/>
            <person name="Zhao H."/>
            <person name="Xu D."/>
            <person name="Zhang Y."/>
        </authorList>
    </citation>
    <scope>NUCLEOTIDE SEQUENCE [LARGE SCALE GENOMIC DNA]</scope>
    <source>
        <strain evidence="2">cv. Punajuju</strain>
        <tissue evidence="1">Leaves</tissue>
    </source>
</reference>
<name>A0ACB8ZS92_CICIN</name>
<protein>
    <submittedName>
        <fullName evidence="1">Uncharacterized protein</fullName>
    </submittedName>
</protein>
<keyword evidence="2" id="KW-1185">Reference proteome</keyword>
<reference evidence="2" key="1">
    <citation type="journal article" date="2022" name="Mol. Ecol. Resour.">
        <title>The genomes of chicory, endive, great burdock and yacon provide insights into Asteraceae palaeo-polyploidization history and plant inulin production.</title>
        <authorList>
            <person name="Fan W."/>
            <person name="Wang S."/>
            <person name="Wang H."/>
            <person name="Wang A."/>
            <person name="Jiang F."/>
            <person name="Liu H."/>
            <person name="Zhao H."/>
            <person name="Xu D."/>
            <person name="Zhang Y."/>
        </authorList>
    </citation>
    <scope>NUCLEOTIDE SEQUENCE [LARGE SCALE GENOMIC DNA]</scope>
    <source>
        <strain evidence="2">cv. Punajuju</strain>
    </source>
</reference>
<evidence type="ECO:0000313" key="2">
    <source>
        <dbReference type="Proteomes" id="UP001055811"/>
    </source>
</evidence>
<organism evidence="1 2">
    <name type="scientific">Cichorium intybus</name>
    <name type="common">Chicory</name>
    <dbReference type="NCBI Taxonomy" id="13427"/>
    <lineage>
        <taxon>Eukaryota</taxon>
        <taxon>Viridiplantae</taxon>
        <taxon>Streptophyta</taxon>
        <taxon>Embryophyta</taxon>
        <taxon>Tracheophyta</taxon>
        <taxon>Spermatophyta</taxon>
        <taxon>Magnoliopsida</taxon>
        <taxon>eudicotyledons</taxon>
        <taxon>Gunneridae</taxon>
        <taxon>Pentapetalae</taxon>
        <taxon>asterids</taxon>
        <taxon>campanulids</taxon>
        <taxon>Asterales</taxon>
        <taxon>Asteraceae</taxon>
        <taxon>Cichorioideae</taxon>
        <taxon>Cichorieae</taxon>
        <taxon>Cichoriinae</taxon>
        <taxon>Cichorium</taxon>
    </lineage>
</organism>
<sequence length="86" mass="9262">MVEETVALCLWEARVSSFSMVVVDGEDSGDAVVVGGGINATMWCVVVMGGICLEYRGEGRYKQPGGGEERELGNFDFEILQTLSLP</sequence>
<evidence type="ECO:0000313" key="1">
    <source>
        <dbReference type="EMBL" id="KAI3700194.1"/>
    </source>
</evidence>
<dbReference type="Proteomes" id="UP001055811">
    <property type="component" value="Linkage Group LG08"/>
</dbReference>
<gene>
    <name evidence="1" type="ORF">L2E82_44815</name>
</gene>